<dbReference type="OrthoDB" id="432234at2759"/>
<dbReference type="AlphaFoldDB" id="A0A167SPS5"/>
<comment type="catalytic activity">
    <reaction evidence="1">
        <text>ATP + H2O = ADP + phosphate + H(+)</text>
        <dbReference type="Rhea" id="RHEA:13065"/>
        <dbReference type="ChEBI" id="CHEBI:15377"/>
        <dbReference type="ChEBI" id="CHEBI:15378"/>
        <dbReference type="ChEBI" id="CHEBI:30616"/>
        <dbReference type="ChEBI" id="CHEBI:43474"/>
        <dbReference type="ChEBI" id="CHEBI:456216"/>
        <dbReference type="EC" id="5.6.2.3"/>
    </reaction>
</comment>
<feature type="region of interest" description="Disordered" evidence="2">
    <location>
        <begin position="111"/>
        <end position="149"/>
    </location>
</feature>
<evidence type="ECO:0000256" key="1">
    <source>
        <dbReference type="RuleBase" id="RU363044"/>
    </source>
</evidence>
<keyword evidence="1" id="KW-0378">Hydrolase</keyword>
<feature type="compositionally biased region" description="Basic and acidic residues" evidence="2">
    <location>
        <begin position="62"/>
        <end position="72"/>
    </location>
</feature>
<dbReference type="GO" id="GO:0006281">
    <property type="term" value="P:DNA repair"/>
    <property type="evidence" value="ECO:0007669"/>
    <property type="project" value="UniProtKB-KW"/>
</dbReference>
<keyword evidence="1" id="KW-0233">DNA recombination</keyword>
<dbReference type="GO" id="GO:0006310">
    <property type="term" value="P:DNA recombination"/>
    <property type="evidence" value="ECO:0007669"/>
    <property type="project" value="UniProtKB-KW"/>
</dbReference>
<dbReference type="CDD" id="cd18809">
    <property type="entry name" value="SF1_C_RecD"/>
    <property type="match status" value="1"/>
</dbReference>
<dbReference type="InterPro" id="IPR027417">
    <property type="entry name" value="P-loop_NTPase"/>
</dbReference>
<dbReference type="InterPro" id="IPR051055">
    <property type="entry name" value="PIF1_helicase"/>
</dbReference>
<feature type="region of interest" description="Disordered" evidence="2">
    <location>
        <begin position="34"/>
        <end position="74"/>
    </location>
</feature>
<dbReference type="PANTHER" id="PTHR47642:SF7">
    <property type="entry name" value="ATP-DEPENDENT DNA HELICASE PIF1"/>
    <property type="match status" value="1"/>
</dbReference>
<dbReference type="Pfam" id="PF05970">
    <property type="entry name" value="PIF1"/>
    <property type="match status" value="1"/>
</dbReference>
<evidence type="ECO:0000256" key="2">
    <source>
        <dbReference type="SAM" id="MobiDB-lite"/>
    </source>
</evidence>
<gene>
    <name evidence="4" type="ORF">SPI_06012</name>
</gene>
<comment type="similarity">
    <text evidence="1">Belongs to the helicase family.</text>
</comment>
<feature type="region of interest" description="Disordered" evidence="2">
    <location>
        <begin position="878"/>
        <end position="899"/>
    </location>
</feature>
<keyword evidence="1 4" id="KW-0347">Helicase</keyword>
<proteinExistence type="inferred from homology"/>
<reference evidence="4 5" key="1">
    <citation type="journal article" date="2016" name="Genome Biol. Evol.">
        <title>Divergent and convergent evolution of fungal pathogenicity.</title>
        <authorList>
            <person name="Shang Y."/>
            <person name="Xiao G."/>
            <person name="Zheng P."/>
            <person name="Cen K."/>
            <person name="Zhan S."/>
            <person name="Wang C."/>
        </authorList>
    </citation>
    <scope>NUCLEOTIDE SEQUENCE [LARGE SCALE GENOMIC DNA]</scope>
    <source>
        <strain evidence="4 5">RCEF 264</strain>
    </source>
</reference>
<keyword evidence="5" id="KW-1185">Reference proteome</keyword>
<dbReference type="SUPFAM" id="SSF52540">
    <property type="entry name" value="P-loop containing nucleoside triphosphate hydrolases"/>
    <property type="match status" value="2"/>
</dbReference>
<dbReference type="EC" id="5.6.2.3" evidence="1"/>
<organism evidence="4 5">
    <name type="scientific">Niveomyces insectorum RCEF 264</name>
    <dbReference type="NCBI Taxonomy" id="1081102"/>
    <lineage>
        <taxon>Eukaryota</taxon>
        <taxon>Fungi</taxon>
        <taxon>Dikarya</taxon>
        <taxon>Ascomycota</taxon>
        <taxon>Pezizomycotina</taxon>
        <taxon>Sordariomycetes</taxon>
        <taxon>Hypocreomycetidae</taxon>
        <taxon>Hypocreales</taxon>
        <taxon>Cordycipitaceae</taxon>
        <taxon>Niveomyces</taxon>
    </lineage>
</organism>
<dbReference type="GO" id="GO:0000723">
    <property type="term" value="P:telomere maintenance"/>
    <property type="evidence" value="ECO:0007669"/>
    <property type="project" value="InterPro"/>
</dbReference>
<feature type="compositionally biased region" description="Pro residues" evidence="2">
    <location>
        <begin position="728"/>
        <end position="740"/>
    </location>
</feature>
<keyword evidence="1" id="KW-0547">Nucleotide-binding</keyword>
<accession>A0A167SPS5</accession>
<feature type="domain" description="AAA+ ATPase" evidence="3">
    <location>
        <begin position="396"/>
        <end position="539"/>
    </location>
</feature>
<dbReference type="GO" id="GO:0043139">
    <property type="term" value="F:5'-3' DNA helicase activity"/>
    <property type="evidence" value="ECO:0007669"/>
    <property type="project" value="UniProtKB-EC"/>
</dbReference>
<sequence>MTPDRINVDRCLMTTPKRPAAVCDDPRNQKCAKTGAARQRAVEPVSLCTPVAEQEDPGGTGSHHEDDPDRKRAGAGAVAVPVVGGPVDTASNAAQPACFLSATRPATKTATGAWGLTTPNTSFEGTVSEIPSHGSSTRHTRPSNFVTPPRSTTVLARFAPPDLNDPVEASFIASMMEESFELSDTEVKEEIEEEVEEEVEEEEGEEENDDTDDNGRLPFFVDELPSTLNVPSHGHDAEPFSDYAVATVATLPNTQEAAYMAALLEAPFALSDEEDVARYADLLTEPVEFSDSEVSGSAMQVAIHRKRDADLERSSKRAEQLEHTPTINVEATSAGDHAKPSFAHVELPNHPAIGIEAASDAKSESKPSGHMNDSNNVDIPETLTDEQQRVVDLVVSGHNVFYTGPAGCGKSTVLRAFTRKLRNMGKCVHIVAPTGRAALQVQGITTWTYAGWTPDSHARPLKQLRAIARGSRFVGDRLRTTDVLVIDEISMIENLHFERLHSIMQAARLRGNDDDDDDADADAAAATVFGGVQVVVTGDFTQLPPPRPFQHCMTCGQPLTAITDTDGRAYRDAGYTDPVATYVCEQHLRERRRREPHKAIYGDADKWAFRSRAWARCRFVNVHLDVVHRQRSDPAFLRLLKRVRLGRPLSDVEIRLLTHEGEKNATSKTLDETGTVDGDQESDNGSNNNNNNNNHDSDGDGTHRCAGNGNHVRDGGDNSQRAGEVSCTPPPLDLPDPPPATRLFSTRREADLVNIHELNKLPGPVRLYWCRDTFVWRMRDYSRHLRSHTRRHRPFVPPYQYASRASPLPPNMPSEQAYVASPVRGALDVLREHSFEEVLELKVGTLVMLLANLNILEGLCNGSQGIVIGFTDGVELPAGPRPRPAPQPTTTKGPLEPWMSGLQPGIDYIPFDEERPGDHILLTPGTTSLNDYRDDEVRNFLTEGDGGDRDGDGGGSPDCRPGGQSETPLEVPSDHGITLPSVPRTDGWPIVRFFHDRVERVIKPFCIACERGDGPPYSYLSRTQVPLALAWAVTIHKSQGLTLDRVVVDLGRAFAVGQVYVALSRGTTLAGLRVVGGTGCLRAGNHGDEAVRTFLRATFGAAAWPTGDADAELDTDAVARGAAATAEVAGPCTGFFWDELGDLGGADDAFWDDVDDGDDDDDDKEQQLAKELADAAEQEWLDLLPGEFPDEFATDEFASDLDDYFTEDLAAGYGCDLASGLADELAIDQFAEDNQNQAKTANINN</sequence>
<dbReference type="InterPro" id="IPR049163">
    <property type="entry name" value="Pif1-like_2B_dom"/>
</dbReference>
<keyword evidence="1" id="KW-0067">ATP-binding</keyword>
<dbReference type="InterPro" id="IPR003593">
    <property type="entry name" value="AAA+_ATPase"/>
</dbReference>
<feature type="compositionally biased region" description="Low complexity" evidence="2">
    <location>
        <begin position="683"/>
        <end position="694"/>
    </location>
</feature>
<dbReference type="Proteomes" id="UP000076874">
    <property type="component" value="Unassembled WGS sequence"/>
</dbReference>
<dbReference type="EMBL" id="AZHD01000010">
    <property type="protein sequence ID" value="OAA59814.1"/>
    <property type="molecule type" value="Genomic_DNA"/>
</dbReference>
<evidence type="ECO:0000313" key="4">
    <source>
        <dbReference type="EMBL" id="OAA59814.1"/>
    </source>
</evidence>
<feature type="region of interest" description="Disordered" evidence="2">
    <location>
        <begin position="663"/>
        <end position="742"/>
    </location>
</feature>
<protein>
    <recommendedName>
        <fullName evidence="1">ATP-dependent DNA helicase</fullName>
        <ecNumber evidence="1">5.6.2.3</ecNumber>
    </recommendedName>
</protein>
<feature type="region of interest" description="Disordered" evidence="2">
    <location>
        <begin position="181"/>
        <end position="215"/>
    </location>
</feature>
<dbReference type="Gene3D" id="3.40.50.300">
    <property type="entry name" value="P-loop containing nucleotide triphosphate hydrolases"/>
    <property type="match status" value="1"/>
</dbReference>
<name>A0A167SPS5_9HYPO</name>
<dbReference type="GO" id="GO:0005524">
    <property type="term" value="F:ATP binding"/>
    <property type="evidence" value="ECO:0007669"/>
    <property type="project" value="UniProtKB-KW"/>
</dbReference>
<dbReference type="Pfam" id="PF21530">
    <property type="entry name" value="Pif1_2B_dom"/>
    <property type="match status" value="1"/>
</dbReference>
<dbReference type="PANTHER" id="PTHR47642">
    <property type="entry name" value="ATP-DEPENDENT DNA HELICASE"/>
    <property type="match status" value="1"/>
</dbReference>
<feature type="compositionally biased region" description="Acidic residues" evidence="2">
    <location>
        <begin position="181"/>
        <end position="212"/>
    </location>
</feature>
<dbReference type="SMART" id="SM00382">
    <property type="entry name" value="AAA"/>
    <property type="match status" value="1"/>
</dbReference>
<dbReference type="GO" id="GO:0016887">
    <property type="term" value="F:ATP hydrolysis activity"/>
    <property type="evidence" value="ECO:0007669"/>
    <property type="project" value="RHEA"/>
</dbReference>
<comment type="caution">
    <text evidence="4">The sequence shown here is derived from an EMBL/GenBank/DDBJ whole genome shotgun (WGS) entry which is preliminary data.</text>
</comment>
<dbReference type="InterPro" id="IPR010285">
    <property type="entry name" value="DNA_helicase_pif1-like_DEAD"/>
</dbReference>
<comment type="cofactor">
    <cofactor evidence="1">
        <name>Mg(2+)</name>
        <dbReference type="ChEBI" id="CHEBI:18420"/>
    </cofactor>
</comment>
<dbReference type="STRING" id="1081102.A0A167SPS5"/>
<feature type="region of interest" description="Disordered" evidence="2">
    <location>
        <begin position="939"/>
        <end position="980"/>
    </location>
</feature>
<evidence type="ECO:0000313" key="5">
    <source>
        <dbReference type="Proteomes" id="UP000076874"/>
    </source>
</evidence>
<evidence type="ECO:0000259" key="3">
    <source>
        <dbReference type="SMART" id="SM00382"/>
    </source>
</evidence>
<keyword evidence="1" id="KW-0234">DNA repair</keyword>
<keyword evidence="1" id="KW-0227">DNA damage</keyword>